<dbReference type="PANTHER" id="PTHR12526:SF630">
    <property type="entry name" value="GLYCOSYLTRANSFERASE"/>
    <property type="match status" value="1"/>
</dbReference>
<dbReference type="Gene3D" id="3.40.50.2000">
    <property type="entry name" value="Glycogen Phosphorylase B"/>
    <property type="match status" value="2"/>
</dbReference>
<dbReference type="SUPFAM" id="SSF53756">
    <property type="entry name" value="UDP-Glycosyltransferase/glycogen phosphorylase"/>
    <property type="match status" value="1"/>
</dbReference>
<dbReference type="InterPro" id="IPR001296">
    <property type="entry name" value="Glyco_trans_1"/>
</dbReference>
<dbReference type="Pfam" id="PF00534">
    <property type="entry name" value="Glycos_transf_1"/>
    <property type="match status" value="1"/>
</dbReference>
<dbReference type="InterPro" id="IPR028098">
    <property type="entry name" value="Glyco_trans_4-like_N"/>
</dbReference>
<proteinExistence type="predicted"/>
<evidence type="ECO:0000313" key="4">
    <source>
        <dbReference type="Proteomes" id="UP000249610"/>
    </source>
</evidence>
<dbReference type="AlphaFoldDB" id="A0A327PE51"/>
<keyword evidence="4" id="KW-1185">Reference proteome</keyword>
<name>A0A327PE51_9BACT</name>
<dbReference type="Proteomes" id="UP000249610">
    <property type="component" value="Unassembled WGS sequence"/>
</dbReference>
<comment type="caution">
    <text evidence="3">The sequence shown here is derived from an EMBL/GenBank/DDBJ whole genome shotgun (WGS) entry which is preliminary data.</text>
</comment>
<dbReference type="OrthoDB" id="823685at2"/>
<gene>
    <name evidence="3" type="ORF">LV83_02566</name>
</gene>
<protein>
    <submittedName>
        <fullName evidence="3">Glycosyltransferase involved in cell wall biosynthesis</fullName>
    </submittedName>
</protein>
<dbReference type="GO" id="GO:0016757">
    <property type="term" value="F:glycosyltransferase activity"/>
    <property type="evidence" value="ECO:0007669"/>
    <property type="project" value="UniProtKB-ARBA"/>
</dbReference>
<dbReference type="EMBL" id="QLLK01000006">
    <property type="protein sequence ID" value="RAI89524.1"/>
    <property type="molecule type" value="Genomic_DNA"/>
</dbReference>
<feature type="domain" description="Glycosyltransferase subfamily 4-like N-terminal" evidence="2">
    <location>
        <begin position="12"/>
        <end position="161"/>
    </location>
</feature>
<reference evidence="3 4" key="1">
    <citation type="submission" date="2018-06" db="EMBL/GenBank/DDBJ databases">
        <title>Genomic Encyclopedia of Archaeal and Bacterial Type Strains, Phase II (KMG-II): from individual species to whole genera.</title>
        <authorList>
            <person name="Goeker M."/>
        </authorList>
    </citation>
    <scope>NUCLEOTIDE SEQUENCE [LARGE SCALE GENOMIC DNA]</scope>
    <source>
        <strain evidence="3 4">DSM 23446</strain>
    </source>
</reference>
<feature type="domain" description="Glycosyl transferase family 1" evidence="1">
    <location>
        <begin position="172"/>
        <end position="319"/>
    </location>
</feature>
<dbReference type="RefSeq" id="WP_111611887.1">
    <property type="nucleotide sequence ID" value="NZ_QLLK01000006.1"/>
</dbReference>
<dbReference type="PANTHER" id="PTHR12526">
    <property type="entry name" value="GLYCOSYLTRANSFERASE"/>
    <property type="match status" value="1"/>
</dbReference>
<dbReference type="Pfam" id="PF13439">
    <property type="entry name" value="Glyco_transf_4"/>
    <property type="match status" value="1"/>
</dbReference>
<organism evidence="3 4">
    <name type="scientific">Algoriphagus yeomjeoni</name>
    <dbReference type="NCBI Taxonomy" id="291403"/>
    <lineage>
        <taxon>Bacteria</taxon>
        <taxon>Pseudomonadati</taxon>
        <taxon>Bacteroidota</taxon>
        <taxon>Cytophagia</taxon>
        <taxon>Cytophagales</taxon>
        <taxon>Cyclobacteriaceae</taxon>
        <taxon>Algoriphagus</taxon>
    </lineage>
</organism>
<keyword evidence="3" id="KW-0808">Transferase</keyword>
<evidence type="ECO:0000259" key="1">
    <source>
        <dbReference type="Pfam" id="PF00534"/>
    </source>
</evidence>
<evidence type="ECO:0000259" key="2">
    <source>
        <dbReference type="Pfam" id="PF13439"/>
    </source>
</evidence>
<evidence type="ECO:0000313" key="3">
    <source>
        <dbReference type="EMBL" id="RAI89524.1"/>
    </source>
</evidence>
<sequence length="354" mass="39572">MRILQLIDSMAVGGAERMAVNIANLFTKQNIPTLLVASRSSGPMNDFLMDKDIFFCLNKKSFFDLGAFKSLVALSRRFKPTHIHVHDSSVFWAVLLKKFLPSSKLVWHAHYGGLSGKDQRFGNKIKFIDGSIDAVITVNEELKTWIENEIPKISSVEYIENFPDLPVAIFRQDPSDVVLCLANLKPPKNHHLLINTFAEFVKSHPSFKLKLVGATDNPGYLKEIKELIQINSLGNRIHIEGTQLKLSPYMQEAKFAVLCSDVEGLPVSLLELGLAKVPIVCTAVGQCDALLEQGKYGYLVEKGNRIELLDTMSYVANNISEANRKAELFAEHVSSKFGNMNFLENYTKLLKGLS</sequence>
<accession>A0A327PE51</accession>